<evidence type="ECO:0000313" key="1">
    <source>
        <dbReference type="EMBL" id="TRZ26218.1"/>
    </source>
</evidence>
<evidence type="ECO:0000313" key="2">
    <source>
        <dbReference type="Proteomes" id="UP000796761"/>
    </source>
</evidence>
<dbReference type="OrthoDB" id="9221781at2759"/>
<keyword evidence="2" id="KW-1185">Reference proteome</keyword>
<dbReference type="Proteomes" id="UP000796761">
    <property type="component" value="Unassembled WGS sequence"/>
</dbReference>
<proteinExistence type="predicted"/>
<reference evidence="1" key="1">
    <citation type="submission" date="2019-04" db="EMBL/GenBank/DDBJ databases">
        <title>Genome assembly of Zosterops borbonicus 15179.</title>
        <authorList>
            <person name="Leroy T."/>
            <person name="Anselmetti Y."/>
            <person name="Tilak M.-K."/>
            <person name="Nabholz B."/>
        </authorList>
    </citation>
    <scope>NUCLEOTIDE SEQUENCE</scope>
    <source>
        <strain evidence="1">HGM_15179</strain>
        <tissue evidence="1">Muscle</tissue>
    </source>
</reference>
<organism evidence="1 2">
    <name type="scientific">Zosterops borbonicus</name>
    <dbReference type="NCBI Taxonomy" id="364589"/>
    <lineage>
        <taxon>Eukaryota</taxon>
        <taxon>Metazoa</taxon>
        <taxon>Chordata</taxon>
        <taxon>Craniata</taxon>
        <taxon>Vertebrata</taxon>
        <taxon>Euteleostomi</taxon>
        <taxon>Archelosauria</taxon>
        <taxon>Archosauria</taxon>
        <taxon>Dinosauria</taxon>
        <taxon>Saurischia</taxon>
        <taxon>Theropoda</taxon>
        <taxon>Coelurosauria</taxon>
        <taxon>Aves</taxon>
        <taxon>Neognathae</taxon>
        <taxon>Neoaves</taxon>
        <taxon>Telluraves</taxon>
        <taxon>Australaves</taxon>
        <taxon>Passeriformes</taxon>
        <taxon>Sylvioidea</taxon>
        <taxon>Zosteropidae</taxon>
        <taxon>Zosterops</taxon>
    </lineage>
</organism>
<dbReference type="PROSITE" id="PS51257">
    <property type="entry name" value="PROKAR_LIPOPROTEIN"/>
    <property type="match status" value="1"/>
</dbReference>
<dbReference type="AlphaFoldDB" id="A0A8K1GXJ2"/>
<sequence>MISQEWRSGKELPVAHASFDGAQAITGFLGCKHALSGHFELLVNHIPQSPPLGCSPFSAQPVFVLGVTPTHVQDLALGLVELYEVHTIPPLHPVKLLFGGISSLQRVDCTTQLSVTRKLAEAALNPTVHVTNKDVKQCQSQY</sequence>
<accession>A0A8K1GXJ2</accession>
<name>A0A8K1GXJ2_9PASS</name>
<gene>
    <name evidence="1" type="ORF">HGM15179_000830</name>
</gene>
<comment type="caution">
    <text evidence="1">The sequence shown here is derived from an EMBL/GenBank/DDBJ whole genome shotgun (WGS) entry which is preliminary data.</text>
</comment>
<dbReference type="EMBL" id="SWJQ01000015">
    <property type="protein sequence ID" value="TRZ26218.1"/>
    <property type="molecule type" value="Genomic_DNA"/>
</dbReference>
<protein>
    <submittedName>
        <fullName evidence="1">Uncharacterized protein</fullName>
    </submittedName>
</protein>